<dbReference type="CDD" id="cd19176">
    <property type="entry name" value="SET_SETD3"/>
    <property type="match status" value="1"/>
</dbReference>
<dbReference type="GO" id="GO:0016279">
    <property type="term" value="F:protein-lysine N-methyltransferase activity"/>
    <property type="evidence" value="ECO:0007669"/>
    <property type="project" value="TreeGrafter"/>
</dbReference>
<evidence type="ECO:0000256" key="4">
    <source>
        <dbReference type="ARBA" id="ARBA00022679"/>
    </source>
</evidence>
<evidence type="ECO:0000256" key="7">
    <source>
        <dbReference type="PROSITE-ProRule" id="PRU00898"/>
    </source>
</evidence>
<dbReference type="InterPro" id="IPR050600">
    <property type="entry name" value="SETD3_SETD6_MTase"/>
</dbReference>
<evidence type="ECO:0000256" key="6">
    <source>
        <dbReference type="ARBA" id="ARBA00023203"/>
    </source>
</evidence>
<dbReference type="InterPro" id="IPR025785">
    <property type="entry name" value="SETD3"/>
</dbReference>
<dbReference type="InterPro" id="IPR015353">
    <property type="entry name" value="Rubisco_LSMT_subst-bd"/>
</dbReference>
<keyword evidence="2" id="KW-0963">Cytoplasm</keyword>
<dbReference type="FunFam" id="3.90.1410.10:FF:000001">
    <property type="entry name" value="histone-lysine N-methyltransferase setd3 isoform X1"/>
    <property type="match status" value="1"/>
</dbReference>
<dbReference type="PROSITE" id="PS51565">
    <property type="entry name" value="SAM_MT85_SETD3"/>
    <property type="match status" value="1"/>
</dbReference>
<evidence type="ECO:0000256" key="3">
    <source>
        <dbReference type="ARBA" id="ARBA00022603"/>
    </source>
</evidence>
<comment type="catalytic activity">
    <reaction evidence="7">
        <text>L-histidyl-[protein] + S-adenosyl-L-methionine = N(tele)-methyl-L-histidyl-[protein] + S-adenosyl-L-homocysteine + H(+)</text>
        <dbReference type="Rhea" id="RHEA:19369"/>
        <dbReference type="Rhea" id="RHEA-COMP:9745"/>
        <dbReference type="Rhea" id="RHEA-COMP:11600"/>
        <dbReference type="ChEBI" id="CHEBI:15378"/>
        <dbReference type="ChEBI" id="CHEBI:16367"/>
        <dbReference type="ChEBI" id="CHEBI:29979"/>
        <dbReference type="ChEBI" id="CHEBI:57856"/>
        <dbReference type="ChEBI" id="CHEBI:59789"/>
        <dbReference type="EC" id="2.1.1.85"/>
    </reaction>
</comment>
<dbReference type="Proteomes" id="UP000749559">
    <property type="component" value="Unassembled WGS sequence"/>
</dbReference>
<feature type="domain" description="SET" evidence="9">
    <location>
        <begin position="96"/>
        <end position="316"/>
    </location>
</feature>
<dbReference type="GO" id="GO:0005737">
    <property type="term" value="C:cytoplasm"/>
    <property type="evidence" value="ECO:0007669"/>
    <property type="project" value="UniProtKB-SubCell"/>
</dbReference>
<keyword evidence="3 7" id="KW-0489">Methyltransferase</keyword>
<dbReference type="GO" id="GO:0032259">
    <property type="term" value="P:methylation"/>
    <property type="evidence" value="ECO:0007669"/>
    <property type="project" value="UniProtKB-KW"/>
</dbReference>
<dbReference type="GO" id="GO:0003779">
    <property type="term" value="F:actin binding"/>
    <property type="evidence" value="ECO:0007669"/>
    <property type="project" value="UniProtKB-KW"/>
</dbReference>
<evidence type="ECO:0000256" key="1">
    <source>
        <dbReference type="ARBA" id="ARBA00004496"/>
    </source>
</evidence>
<dbReference type="GO" id="GO:0018064">
    <property type="term" value="F:protein-L-histidine N-tele-methyltransferase activity"/>
    <property type="evidence" value="ECO:0007669"/>
    <property type="project" value="UniProtKB-EC"/>
</dbReference>
<dbReference type="AlphaFoldDB" id="A0A8S4PHB4"/>
<proteinExistence type="inferred from homology"/>
<dbReference type="Pfam" id="PF00856">
    <property type="entry name" value="SET"/>
    <property type="match status" value="1"/>
</dbReference>
<accession>A0A8S4PHB4</accession>
<keyword evidence="6" id="KW-0009">Actin-binding</keyword>
<dbReference type="EC" id="2.1.1.85" evidence="7"/>
<dbReference type="SUPFAM" id="SSF81822">
    <property type="entry name" value="RuBisCo LSMT C-terminal, substrate-binding domain"/>
    <property type="match status" value="1"/>
</dbReference>
<evidence type="ECO:0000256" key="5">
    <source>
        <dbReference type="ARBA" id="ARBA00022691"/>
    </source>
</evidence>
<feature type="compositionally biased region" description="Basic and acidic residues" evidence="8">
    <location>
        <begin position="652"/>
        <end position="663"/>
    </location>
</feature>
<organism evidence="10 11">
    <name type="scientific">Owenia fusiformis</name>
    <name type="common">Polychaete worm</name>
    <dbReference type="NCBI Taxonomy" id="6347"/>
    <lineage>
        <taxon>Eukaryota</taxon>
        <taxon>Metazoa</taxon>
        <taxon>Spiralia</taxon>
        <taxon>Lophotrochozoa</taxon>
        <taxon>Annelida</taxon>
        <taxon>Polychaeta</taxon>
        <taxon>Sedentaria</taxon>
        <taxon>Canalipalpata</taxon>
        <taxon>Sabellida</taxon>
        <taxon>Oweniida</taxon>
        <taxon>Oweniidae</taxon>
        <taxon>Owenia</taxon>
    </lineage>
</organism>
<comment type="caution">
    <text evidence="10">The sequence shown here is derived from an EMBL/GenBank/DDBJ whole genome shotgun (WGS) entry which is preliminary data.</text>
</comment>
<evidence type="ECO:0000256" key="8">
    <source>
        <dbReference type="SAM" id="MobiDB-lite"/>
    </source>
</evidence>
<keyword evidence="11" id="KW-1185">Reference proteome</keyword>
<dbReference type="PANTHER" id="PTHR13271">
    <property type="entry name" value="UNCHARACTERIZED PUTATIVE METHYLTRANSFERASE"/>
    <property type="match status" value="1"/>
</dbReference>
<feature type="compositionally biased region" description="Polar residues" evidence="8">
    <location>
        <begin position="12"/>
        <end position="21"/>
    </location>
</feature>
<feature type="region of interest" description="Disordered" evidence="8">
    <location>
        <begin position="1"/>
        <end position="21"/>
    </location>
</feature>
<dbReference type="EMBL" id="CAIIXF020000008">
    <property type="protein sequence ID" value="CAH1792481.1"/>
    <property type="molecule type" value="Genomic_DNA"/>
</dbReference>
<evidence type="ECO:0000256" key="2">
    <source>
        <dbReference type="ARBA" id="ARBA00022490"/>
    </source>
</evidence>
<feature type="region of interest" description="Disordered" evidence="8">
    <location>
        <begin position="646"/>
        <end position="669"/>
    </location>
</feature>
<dbReference type="Gene3D" id="3.90.1410.10">
    <property type="entry name" value="set domain protein methyltransferase, domain 1"/>
    <property type="match status" value="1"/>
</dbReference>
<reference evidence="10" key="1">
    <citation type="submission" date="2022-03" db="EMBL/GenBank/DDBJ databases">
        <authorList>
            <person name="Martin C."/>
        </authorList>
    </citation>
    <scope>NUCLEOTIDE SEQUENCE</scope>
</reference>
<dbReference type="PANTHER" id="PTHR13271:SF47">
    <property type="entry name" value="ACTIN-HISTIDINE N-METHYLTRANSFERASE"/>
    <property type="match status" value="1"/>
</dbReference>
<gene>
    <name evidence="10" type="ORF">OFUS_LOCUS17441</name>
</gene>
<protein>
    <recommendedName>
        <fullName evidence="7">protein-histidine N-methyltransferase</fullName>
        <ecNumber evidence="7">2.1.1.85</ecNumber>
    </recommendedName>
</protein>
<dbReference type="InterPro" id="IPR046341">
    <property type="entry name" value="SET_dom_sf"/>
</dbReference>
<evidence type="ECO:0000313" key="11">
    <source>
        <dbReference type="Proteomes" id="UP000749559"/>
    </source>
</evidence>
<evidence type="ECO:0000313" key="10">
    <source>
        <dbReference type="EMBL" id="CAH1792481.1"/>
    </source>
</evidence>
<sequence length="669" mass="75648">MGKKNRKARASATETEGSFTKTQKRDMMVLVHQLLDKCRRPPSTSAGKLWEEHMEIREIVEKLRKMQEGFTLNHYNRADHFKGFMTWVEQHGVDTSNVEVYNFPETGYGLRATKDIPMDSPFLTVPRKLMMTVASAKDSIIGPFVEQDQILQAMPNVVIALHLLCERLLPSAFWEPYIKILPDCFSTPLYFTTEDMKELKGSPALNDAMSQYRNIARQYAYFFKEFQTSSEAMKLPMKNSFCFDDYRWAVSAVMTRQNQIPTPDGEQVTNALIPLWDMSNHSNGQITTDFNLKKNSSECYALRNFSKADQIFIFYGRRSNAEFLLHSGFIPSDNQSDRIGIKLGISKNDSLYVMKAEMLARVGLMPSRGFALHVGTGTERFGGIDPDLLAFLRIFHLNEDELKARLVGKKARVLLPKLGHCDSPVNKDNEVKVWTFLENRVNLLLKAYPGTMQDDADKLKSDKLSFNQKEAVKLRMNERIILENTVNYAKKQKVAAETNIKEDYSLDAEVDETMLSEFNQVHGDPLDAMLAQNGCTDTCCDHQYPVSLEQARKAVPQNISDISDISLAQPATIETVHSNVYMGTDPRNVNTEQIKNNMDNKENECEKPKDNLEHTKGAVVLTEVKQEKNDSKKVGSVSNGVVKCDTLGNGSDIKHGSDIKNGNDIKSPT</sequence>
<keyword evidence="5 7" id="KW-0949">S-adenosyl-L-methionine</keyword>
<dbReference type="InterPro" id="IPR036464">
    <property type="entry name" value="Rubisco_LSMT_subst-bd_sf"/>
</dbReference>
<comment type="subcellular location">
    <subcellularLocation>
        <location evidence="1">Cytoplasm</location>
    </subcellularLocation>
</comment>
<dbReference type="InterPro" id="IPR001214">
    <property type="entry name" value="SET_dom"/>
</dbReference>
<evidence type="ECO:0000259" key="9">
    <source>
        <dbReference type="PROSITE" id="PS50280"/>
    </source>
</evidence>
<comment type="similarity">
    <text evidence="7">Belongs to the class V-like SAM-binding methyltransferase superfamily. SETD3 actin-histidine methyltransferase family.</text>
</comment>
<dbReference type="Gene3D" id="3.90.1420.10">
    <property type="entry name" value="Rubisco LSMT, substrate-binding domain"/>
    <property type="match status" value="1"/>
</dbReference>
<dbReference type="SUPFAM" id="SSF82199">
    <property type="entry name" value="SET domain"/>
    <property type="match status" value="1"/>
</dbReference>
<dbReference type="Pfam" id="PF09273">
    <property type="entry name" value="Rubis-subs-bind"/>
    <property type="match status" value="1"/>
</dbReference>
<dbReference type="PROSITE" id="PS50280">
    <property type="entry name" value="SET"/>
    <property type="match status" value="1"/>
</dbReference>
<dbReference type="OrthoDB" id="441812at2759"/>
<dbReference type="InterPro" id="IPR044428">
    <property type="entry name" value="SETD3_SET"/>
</dbReference>
<keyword evidence="4 7" id="KW-0808">Transferase</keyword>
<name>A0A8S4PHB4_OWEFU</name>